<protein>
    <submittedName>
        <fullName evidence="5">Plastocyanin</fullName>
    </submittedName>
</protein>
<evidence type="ECO:0000256" key="3">
    <source>
        <dbReference type="SAM" id="SignalP"/>
    </source>
</evidence>
<dbReference type="SUPFAM" id="SSF49503">
    <property type="entry name" value="Cupredoxins"/>
    <property type="match status" value="1"/>
</dbReference>
<keyword evidence="2" id="KW-0186">Copper</keyword>
<dbReference type="PANTHER" id="PTHR38439:SF3">
    <property type="entry name" value="COPPER-RESISTANT CUPROPROTEIN COPI"/>
    <property type="match status" value="1"/>
</dbReference>
<proteinExistence type="predicted"/>
<organism evidence="5 6">
    <name type="scientific">Rhizorhapis suberifaciens</name>
    <name type="common">corky root of lettuce</name>
    <dbReference type="NCBI Taxonomy" id="13656"/>
    <lineage>
        <taxon>Bacteria</taxon>
        <taxon>Pseudomonadati</taxon>
        <taxon>Pseudomonadota</taxon>
        <taxon>Alphaproteobacteria</taxon>
        <taxon>Sphingomonadales</taxon>
        <taxon>Sphingomonadaceae</taxon>
        <taxon>Rhizorhapis</taxon>
    </lineage>
</organism>
<gene>
    <name evidence="5" type="ORF">HNQ99_002551</name>
</gene>
<evidence type="ECO:0000313" key="6">
    <source>
        <dbReference type="Proteomes" id="UP000575068"/>
    </source>
</evidence>
<dbReference type="InterPro" id="IPR028096">
    <property type="entry name" value="EfeO_Cupredoxin"/>
</dbReference>
<reference evidence="5 6" key="1">
    <citation type="submission" date="2020-08" db="EMBL/GenBank/DDBJ databases">
        <title>Genomic Encyclopedia of Type Strains, Phase IV (KMG-IV): sequencing the most valuable type-strain genomes for metagenomic binning, comparative biology and taxonomic classification.</title>
        <authorList>
            <person name="Goeker M."/>
        </authorList>
    </citation>
    <scope>NUCLEOTIDE SEQUENCE [LARGE SCALE GENOMIC DNA]</scope>
    <source>
        <strain evidence="5 6">DSM 7465</strain>
    </source>
</reference>
<dbReference type="RefSeq" id="WP_184476063.1">
    <property type="nucleotide sequence ID" value="NZ_JACHOV010000010.1"/>
</dbReference>
<sequence length="129" mass="13646">MVIPLLVPAIALLALAGQATAQPAALSRIEVVLADFSYSPKTIRLEAGQKAVLRLTNQGSGGHNFAAPDFFSRAQLDPASAHLVHKGKVEVKKGASVDLTLTPVAGRYKLKCTHFLHSGFGMKGMIVVE</sequence>
<evidence type="ECO:0000256" key="1">
    <source>
        <dbReference type="ARBA" id="ARBA00022723"/>
    </source>
</evidence>
<dbReference type="InterPro" id="IPR050845">
    <property type="entry name" value="Cu-binding_ET"/>
</dbReference>
<keyword evidence="6" id="KW-1185">Reference proteome</keyword>
<feature type="signal peptide" evidence="3">
    <location>
        <begin position="1"/>
        <end position="21"/>
    </location>
</feature>
<dbReference type="EMBL" id="JACHOV010000010">
    <property type="protein sequence ID" value="MBB4642226.1"/>
    <property type="molecule type" value="Genomic_DNA"/>
</dbReference>
<dbReference type="InterPro" id="IPR008972">
    <property type="entry name" value="Cupredoxin"/>
</dbReference>
<name>A0A840HXP8_9SPHN</name>
<dbReference type="PANTHER" id="PTHR38439">
    <property type="entry name" value="AURACYANIN-B"/>
    <property type="match status" value="1"/>
</dbReference>
<feature type="chain" id="PRO_5032335992" evidence="3">
    <location>
        <begin position="22"/>
        <end position="129"/>
    </location>
</feature>
<accession>A0A840HXP8</accession>
<feature type="domain" description="EfeO-type cupredoxin-like" evidence="4">
    <location>
        <begin position="11"/>
        <end position="128"/>
    </location>
</feature>
<keyword evidence="3" id="KW-0732">Signal</keyword>
<evidence type="ECO:0000259" key="4">
    <source>
        <dbReference type="Pfam" id="PF13473"/>
    </source>
</evidence>
<evidence type="ECO:0000256" key="2">
    <source>
        <dbReference type="ARBA" id="ARBA00023008"/>
    </source>
</evidence>
<evidence type="ECO:0000313" key="5">
    <source>
        <dbReference type="EMBL" id="MBB4642226.1"/>
    </source>
</evidence>
<dbReference type="Pfam" id="PF13473">
    <property type="entry name" value="Cupredoxin_1"/>
    <property type="match status" value="1"/>
</dbReference>
<comment type="caution">
    <text evidence="5">The sequence shown here is derived from an EMBL/GenBank/DDBJ whole genome shotgun (WGS) entry which is preliminary data.</text>
</comment>
<dbReference type="GO" id="GO:0046872">
    <property type="term" value="F:metal ion binding"/>
    <property type="evidence" value="ECO:0007669"/>
    <property type="project" value="UniProtKB-KW"/>
</dbReference>
<dbReference type="AlphaFoldDB" id="A0A840HXP8"/>
<dbReference type="Proteomes" id="UP000575068">
    <property type="component" value="Unassembled WGS sequence"/>
</dbReference>
<keyword evidence="1" id="KW-0479">Metal-binding</keyword>
<dbReference type="Gene3D" id="2.60.40.420">
    <property type="entry name" value="Cupredoxins - blue copper proteins"/>
    <property type="match status" value="1"/>
</dbReference>